<dbReference type="Proteomes" id="UP000734854">
    <property type="component" value="Unassembled WGS sequence"/>
</dbReference>
<gene>
    <name evidence="5" type="ORF">ZIOFF_013510</name>
</gene>
<accession>A0A8J5H988</accession>
<organism evidence="5 6">
    <name type="scientific">Zingiber officinale</name>
    <name type="common">Ginger</name>
    <name type="synonym">Amomum zingiber</name>
    <dbReference type="NCBI Taxonomy" id="94328"/>
    <lineage>
        <taxon>Eukaryota</taxon>
        <taxon>Viridiplantae</taxon>
        <taxon>Streptophyta</taxon>
        <taxon>Embryophyta</taxon>
        <taxon>Tracheophyta</taxon>
        <taxon>Spermatophyta</taxon>
        <taxon>Magnoliopsida</taxon>
        <taxon>Liliopsida</taxon>
        <taxon>Zingiberales</taxon>
        <taxon>Zingiberaceae</taxon>
        <taxon>Zingiber</taxon>
    </lineage>
</organism>
<protein>
    <recommendedName>
        <fullName evidence="7">Scarecrow-like protein 32</fullName>
    </recommendedName>
</protein>
<keyword evidence="6" id="KW-1185">Reference proteome</keyword>
<comment type="caution">
    <text evidence="5">The sequence shown here is derived from an EMBL/GenBank/DDBJ whole genome shotgun (WGS) entry which is preliminary data.</text>
</comment>
<evidence type="ECO:0008006" key="7">
    <source>
        <dbReference type="Google" id="ProtNLM"/>
    </source>
</evidence>
<dbReference type="PROSITE" id="PS50985">
    <property type="entry name" value="GRAS"/>
    <property type="match status" value="1"/>
</dbReference>
<evidence type="ECO:0000256" key="2">
    <source>
        <dbReference type="ARBA" id="ARBA00023163"/>
    </source>
</evidence>
<proteinExistence type="inferred from homology"/>
<keyword evidence="2" id="KW-0804">Transcription</keyword>
<evidence type="ECO:0000313" key="5">
    <source>
        <dbReference type="EMBL" id="KAG6523645.1"/>
    </source>
</evidence>
<comment type="caution">
    <text evidence="3">Lacks conserved residue(s) required for the propagation of feature annotation.</text>
</comment>
<evidence type="ECO:0000256" key="1">
    <source>
        <dbReference type="ARBA" id="ARBA00023015"/>
    </source>
</evidence>
<evidence type="ECO:0000256" key="4">
    <source>
        <dbReference type="SAM" id="MobiDB-lite"/>
    </source>
</evidence>
<feature type="region of interest" description="Leucine repeat II (LRII)" evidence="3">
    <location>
        <begin position="314"/>
        <end position="346"/>
    </location>
</feature>
<dbReference type="AlphaFoldDB" id="A0A8J5H988"/>
<dbReference type="InterPro" id="IPR005202">
    <property type="entry name" value="TF_GRAS"/>
</dbReference>
<feature type="region of interest" description="Disordered" evidence="4">
    <location>
        <begin position="42"/>
        <end position="70"/>
    </location>
</feature>
<feature type="region of interest" description="SAW" evidence="3">
    <location>
        <begin position="466"/>
        <end position="541"/>
    </location>
</feature>
<evidence type="ECO:0000256" key="3">
    <source>
        <dbReference type="PROSITE-ProRule" id="PRU01191"/>
    </source>
</evidence>
<keyword evidence="1" id="KW-0805">Transcription regulation</keyword>
<dbReference type="Pfam" id="PF03514">
    <property type="entry name" value="GRAS"/>
    <property type="match status" value="1"/>
</dbReference>
<sequence length="544" mass="58026">MSLGTWEGVWTGLEEGDTTCSGARVVGGSAAVVGPGVGAGKIGDQGGGPANGWLSPPAEERLALPTPSAPVLPPAPLLPNGDGIVFYSDDDDEAASSSSKPHSCLQYLPQHHSWPWLPGLVSSSSSSSSPKPDIGVGGGSISSAGCMEQLLVHCATAIEANDATLAQQIIWVLNNIAPSDGDSDQRLASAFLRALIVRASKTGSCENMLVAAAAGGTNLALYLHRFSAVDLASFIDLTPWHRFGFAAANTAIAEAVEGLPAVHLVDLGTTHCMQMPTLIDLLAKRPEGPPLLRLTVPALTATAAPPLLDMSYDELGARLVNFARSRNIQMEFLAVPSDPTEAFATLMEQVRVRRLVTQGEAVIVNCHMMLHCIPEETAAAVLSSPSPTLSPRSTFLKTLRGLEPTLVTVVDEDADLTPCDLMRRLRAAFNYLWIPYDAVETCVGKGSEQRRWYEGGVCWKIENVIAQEGTQRVERQETKGRWAGRMRAAGFRSVGLTEEAAAEVRGMLDEHAAGWGMKRDDDHDLTLTWKGHNVVFATAWIPAP</sequence>
<dbReference type="PANTHER" id="PTHR31636">
    <property type="entry name" value="OSJNBA0084A10.13 PROTEIN-RELATED"/>
    <property type="match status" value="1"/>
</dbReference>
<name>A0A8J5H988_ZINOF</name>
<comment type="similarity">
    <text evidence="3">Belongs to the GRAS family.</text>
</comment>
<reference evidence="5 6" key="1">
    <citation type="submission" date="2020-08" db="EMBL/GenBank/DDBJ databases">
        <title>Plant Genome Project.</title>
        <authorList>
            <person name="Zhang R.-G."/>
        </authorList>
    </citation>
    <scope>NUCLEOTIDE SEQUENCE [LARGE SCALE GENOMIC DNA]</scope>
    <source>
        <tissue evidence="5">Rhizome</tissue>
    </source>
</reference>
<dbReference type="EMBL" id="JACMSC010000004">
    <property type="protein sequence ID" value="KAG6523645.1"/>
    <property type="molecule type" value="Genomic_DNA"/>
</dbReference>
<evidence type="ECO:0000313" key="6">
    <source>
        <dbReference type="Proteomes" id="UP000734854"/>
    </source>
</evidence>